<evidence type="ECO:0000313" key="1">
    <source>
        <dbReference type="EMBL" id="QFG76691.1"/>
    </source>
</evidence>
<proteinExistence type="predicted"/>
<reference evidence="1" key="1">
    <citation type="submission" date="2018-05" db="EMBL/GenBank/DDBJ databases">
        <title>Bacterial isolates from healthy term breastfed infants carrying antibiotic resistance genes.</title>
        <authorList>
            <person name="Casaburi G."/>
        </authorList>
    </citation>
    <scope>NUCLEOTIDE SEQUENCE [LARGE SCALE GENOMIC DNA]</scope>
    <source>
        <strain evidence="1">7084_4</strain>
    </source>
</reference>
<accession>A0A5P6AA45</accession>
<protein>
    <submittedName>
        <fullName evidence="1">Uncharacterized protein</fullName>
    </submittedName>
</protein>
<dbReference type="AlphaFoldDB" id="A0A5P6AA45"/>
<sequence length="59" mass="6262">MADGEDGSLPIAWFNPPGMKKTDFTSTPVDVDDPQSGWLGLTFCELASSIDLSTLSGEI</sequence>
<dbReference type="EMBL" id="CP029752">
    <property type="protein sequence ID" value="QFG76691.1"/>
    <property type="molecule type" value="Genomic_DNA"/>
</dbReference>
<gene>
    <name evidence="1" type="ORF">DMB90_10880</name>
</gene>
<name>A0A5P6AA45_RAOPL</name>
<organism evidence="1">
    <name type="scientific">Raoultella planticola</name>
    <name type="common">Klebsiella planticola</name>
    <dbReference type="NCBI Taxonomy" id="575"/>
    <lineage>
        <taxon>Bacteria</taxon>
        <taxon>Pseudomonadati</taxon>
        <taxon>Pseudomonadota</taxon>
        <taxon>Gammaproteobacteria</taxon>
        <taxon>Enterobacterales</taxon>
        <taxon>Enterobacteriaceae</taxon>
        <taxon>Klebsiella/Raoultella group</taxon>
        <taxon>Raoultella</taxon>
    </lineage>
</organism>